<dbReference type="EMBL" id="BRYA01000253">
    <property type="protein sequence ID" value="GMI45540.1"/>
    <property type="molecule type" value="Genomic_DNA"/>
</dbReference>
<feature type="chain" id="PRO_5040730383" description="Tyrosine-protein kinase ephrin type A/B receptor-like domain-containing protein" evidence="1">
    <location>
        <begin position="22"/>
        <end position="68"/>
    </location>
</feature>
<keyword evidence="3" id="KW-1185">Reference proteome</keyword>
<evidence type="ECO:0008006" key="4">
    <source>
        <dbReference type="Google" id="ProtNLM"/>
    </source>
</evidence>
<name>A0A9W7GKJ4_9STRA</name>
<reference evidence="3" key="1">
    <citation type="journal article" date="2023" name="Commun. Biol.">
        <title>Genome analysis of Parmales, the sister group of diatoms, reveals the evolutionary specialization of diatoms from phago-mixotrophs to photoautotrophs.</title>
        <authorList>
            <person name="Ban H."/>
            <person name="Sato S."/>
            <person name="Yoshikawa S."/>
            <person name="Yamada K."/>
            <person name="Nakamura Y."/>
            <person name="Ichinomiya M."/>
            <person name="Sato N."/>
            <person name="Blanc-Mathieu R."/>
            <person name="Endo H."/>
            <person name="Kuwata A."/>
            <person name="Ogata H."/>
        </authorList>
    </citation>
    <scope>NUCLEOTIDE SEQUENCE [LARGE SCALE GENOMIC DNA]</scope>
</reference>
<sequence length="68" mass="6948">MRELHILHLLAIVLLLNPVFGSYSCDPGYSNPSGGDSISACVICAAGRYSDSSGSSSCPICAAGKINS</sequence>
<keyword evidence="1" id="KW-0732">Signal</keyword>
<dbReference type="PROSITE" id="PS51257">
    <property type="entry name" value="PROKAR_LIPOPROTEIN"/>
    <property type="match status" value="1"/>
</dbReference>
<dbReference type="AlphaFoldDB" id="A0A9W7GKJ4"/>
<protein>
    <recommendedName>
        <fullName evidence="4">Tyrosine-protein kinase ephrin type A/B receptor-like domain-containing protein</fullName>
    </recommendedName>
</protein>
<evidence type="ECO:0000256" key="1">
    <source>
        <dbReference type="SAM" id="SignalP"/>
    </source>
</evidence>
<dbReference type="Gene3D" id="2.10.50.10">
    <property type="entry name" value="Tumor Necrosis Factor Receptor, subunit A, domain 2"/>
    <property type="match status" value="1"/>
</dbReference>
<evidence type="ECO:0000313" key="3">
    <source>
        <dbReference type="Proteomes" id="UP001165065"/>
    </source>
</evidence>
<gene>
    <name evidence="2" type="ORF">TrCOL_g10417</name>
</gene>
<dbReference type="Proteomes" id="UP001165065">
    <property type="component" value="Unassembled WGS sequence"/>
</dbReference>
<accession>A0A9W7GKJ4</accession>
<proteinExistence type="predicted"/>
<feature type="signal peptide" evidence="1">
    <location>
        <begin position="1"/>
        <end position="21"/>
    </location>
</feature>
<evidence type="ECO:0000313" key="2">
    <source>
        <dbReference type="EMBL" id="GMI45540.1"/>
    </source>
</evidence>
<organism evidence="2 3">
    <name type="scientific">Triparma columacea</name>
    <dbReference type="NCBI Taxonomy" id="722753"/>
    <lineage>
        <taxon>Eukaryota</taxon>
        <taxon>Sar</taxon>
        <taxon>Stramenopiles</taxon>
        <taxon>Ochrophyta</taxon>
        <taxon>Bolidophyceae</taxon>
        <taxon>Parmales</taxon>
        <taxon>Triparmaceae</taxon>
        <taxon>Triparma</taxon>
    </lineage>
</organism>
<comment type="caution">
    <text evidence="2">The sequence shown here is derived from an EMBL/GenBank/DDBJ whole genome shotgun (WGS) entry which is preliminary data.</text>
</comment>